<dbReference type="Pfam" id="PF07727">
    <property type="entry name" value="RVT_2"/>
    <property type="match status" value="1"/>
</dbReference>
<dbReference type="PANTHER" id="PTHR11439">
    <property type="entry name" value="GAG-POL-RELATED RETROTRANSPOSON"/>
    <property type="match status" value="1"/>
</dbReference>
<protein>
    <submittedName>
        <fullName evidence="2">Copia protein</fullName>
    </submittedName>
</protein>
<reference evidence="2" key="1">
    <citation type="submission" date="2021-05" db="EMBL/GenBank/DDBJ databases">
        <authorList>
            <person name="Alioto T."/>
            <person name="Alioto T."/>
            <person name="Gomez Garrido J."/>
        </authorList>
    </citation>
    <scope>NUCLEOTIDE SEQUENCE</scope>
</reference>
<dbReference type="GO" id="GO:0071897">
    <property type="term" value="P:DNA biosynthetic process"/>
    <property type="evidence" value="ECO:0007669"/>
    <property type="project" value="UniProtKB-ARBA"/>
</dbReference>
<dbReference type="InterPro" id="IPR013103">
    <property type="entry name" value="RVT_2"/>
</dbReference>
<accession>A0A8D8QIS8</accession>
<evidence type="ECO:0000313" key="2">
    <source>
        <dbReference type="EMBL" id="CAG6632250.1"/>
    </source>
</evidence>
<feature type="domain" description="Reverse transcriptase Ty1/copia-type" evidence="1">
    <location>
        <begin position="7"/>
        <end position="187"/>
    </location>
</feature>
<name>A0A8D8QIS8_9HEMI</name>
<dbReference type="PANTHER" id="PTHR11439:SF483">
    <property type="entry name" value="PEPTIDE SYNTHASE GLIP-LIKE, PUTATIVE (AFU_ORTHOLOGUE AFUA_3G12920)-RELATED"/>
    <property type="match status" value="1"/>
</dbReference>
<dbReference type="AlphaFoldDB" id="A0A8D8QIS8"/>
<dbReference type="EMBL" id="HBUF01079110">
    <property type="protein sequence ID" value="CAG6632250.1"/>
    <property type="molecule type" value="Transcribed_RNA"/>
</dbReference>
<organism evidence="2">
    <name type="scientific">Cacopsylla melanoneura</name>
    <dbReference type="NCBI Taxonomy" id="428564"/>
    <lineage>
        <taxon>Eukaryota</taxon>
        <taxon>Metazoa</taxon>
        <taxon>Ecdysozoa</taxon>
        <taxon>Arthropoda</taxon>
        <taxon>Hexapoda</taxon>
        <taxon>Insecta</taxon>
        <taxon>Pterygota</taxon>
        <taxon>Neoptera</taxon>
        <taxon>Paraneoptera</taxon>
        <taxon>Hemiptera</taxon>
        <taxon>Sternorrhyncha</taxon>
        <taxon>Psylloidea</taxon>
        <taxon>Psyllidae</taxon>
        <taxon>Psyllinae</taxon>
        <taxon>Cacopsylla</taxon>
    </lineage>
</organism>
<sequence>MLTLFHQLNTLRILLSVANHNNMHIHQMDVKTAFLNGTLEREVYMNLPEEMYDERYVCKLNKSIYGLKESPRQWNKVFNEHIISQDFNQCKSDYCLYVNTSHKEIIYLLVYVDDLLIVSQSLELVNQVKSALMDRFQMLDMGNVSSFLGLEISKHGDELHISQAKYLAKLVEKFGLQNCNPAKTPMEVVQNMLPDDNPVKDFDKPYRLLLGSLMYAMLGSRPDLSYALNYLSRFQNNPNDVVWNMLKRVLRYVKGTLNVKLVFKKQVGTVLVGYSDADWGSDSQDRKSTTGIAFFVLGNITSWASRKQPTVALSSTEAEYMAICHALTEGLWIKSVLTEMNIVLGLPPIVLYEDNQGCISLCKNPVHQKRSKHIDIKYHFIRENVTDGNVEIVFVPTVDQIADVFTKSLPGPTFCHLRLKLGLE</sequence>
<evidence type="ECO:0000259" key="1">
    <source>
        <dbReference type="Pfam" id="PF07727"/>
    </source>
</evidence>
<dbReference type="SUPFAM" id="SSF56672">
    <property type="entry name" value="DNA/RNA polymerases"/>
    <property type="match status" value="1"/>
</dbReference>
<dbReference type="CDD" id="cd09272">
    <property type="entry name" value="RNase_HI_RT_Ty1"/>
    <property type="match status" value="1"/>
</dbReference>
<dbReference type="InterPro" id="IPR043502">
    <property type="entry name" value="DNA/RNA_pol_sf"/>
</dbReference>
<proteinExistence type="predicted"/>